<dbReference type="PANTHER" id="PTHR43667:SF2">
    <property type="entry name" value="FATTY ACID C-METHYL TRANSFERASE"/>
    <property type="match status" value="1"/>
</dbReference>
<keyword evidence="2" id="KW-0489">Methyltransferase</keyword>
<dbReference type="PANTHER" id="PTHR43667">
    <property type="entry name" value="CYCLOPROPANE-FATTY-ACYL-PHOSPHOLIPID SYNTHASE"/>
    <property type="match status" value="1"/>
</dbReference>
<dbReference type="GO" id="GO:0032259">
    <property type="term" value="P:methylation"/>
    <property type="evidence" value="ECO:0007669"/>
    <property type="project" value="UniProtKB-KW"/>
</dbReference>
<dbReference type="InterPro" id="IPR050723">
    <property type="entry name" value="CFA/CMAS"/>
</dbReference>
<evidence type="ECO:0000313" key="2">
    <source>
        <dbReference type="EMBL" id="SEM77636.1"/>
    </source>
</evidence>
<dbReference type="Pfam" id="PF13649">
    <property type="entry name" value="Methyltransf_25"/>
    <property type="match status" value="1"/>
</dbReference>
<dbReference type="AlphaFoldDB" id="A0A1H8B4G2"/>
<dbReference type="CDD" id="cd02440">
    <property type="entry name" value="AdoMet_MTases"/>
    <property type="match status" value="1"/>
</dbReference>
<evidence type="ECO:0000313" key="3">
    <source>
        <dbReference type="Proteomes" id="UP000198744"/>
    </source>
</evidence>
<keyword evidence="3" id="KW-1185">Reference proteome</keyword>
<feature type="domain" description="Methyltransferase" evidence="1">
    <location>
        <begin position="57"/>
        <end position="145"/>
    </location>
</feature>
<dbReference type="GO" id="GO:0008168">
    <property type="term" value="F:methyltransferase activity"/>
    <property type="evidence" value="ECO:0007669"/>
    <property type="project" value="UniProtKB-KW"/>
</dbReference>
<gene>
    <name evidence="2" type="ORF">SAMN04489760_1469</name>
</gene>
<dbReference type="RefSeq" id="WP_093884861.1">
    <property type="nucleotide sequence ID" value="NZ_FOBS01000046.1"/>
</dbReference>
<organism evidence="2 3">
    <name type="scientific">Syntrophus gentianae</name>
    <dbReference type="NCBI Taxonomy" id="43775"/>
    <lineage>
        <taxon>Bacteria</taxon>
        <taxon>Pseudomonadati</taxon>
        <taxon>Thermodesulfobacteriota</taxon>
        <taxon>Syntrophia</taxon>
        <taxon>Syntrophales</taxon>
        <taxon>Syntrophaceae</taxon>
        <taxon>Syntrophus</taxon>
    </lineage>
</organism>
<dbReference type="Proteomes" id="UP000198744">
    <property type="component" value="Unassembled WGS sequence"/>
</dbReference>
<dbReference type="OrthoDB" id="9790700at2"/>
<dbReference type="EMBL" id="FOBS01000046">
    <property type="protein sequence ID" value="SEM77636.1"/>
    <property type="molecule type" value="Genomic_DNA"/>
</dbReference>
<proteinExistence type="predicted"/>
<protein>
    <submittedName>
        <fullName evidence="2">Methyltransferase domain-containing protein</fullName>
    </submittedName>
</protein>
<dbReference type="STRING" id="43775.SAMN04489760_1469"/>
<dbReference type="InterPro" id="IPR041698">
    <property type="entry name" value="Methyltransf_25"/>
</dbReference>
<name>A0A1H8B4G2_9BACT</name>
<evidence type="ECO:0000259" key="1">
    <source>
        <dbReference type="Pfam" id="PF13649"/>
    </source>
</evidence>
<reference evidence="2 3" key="1">
    <citation type="submission" date="2016-10" db="EMBL/GenBank/DDBJ databases">
        <authorList>
            <person name="de Groot N.N."/>
        </authorList>
    </citation>
    <scope>NUCLEOTIDE SEQUENCE [LARGE SCALE GENOMIC DNA]</scope>
    <source>
        <strain evidence="2 3">DSM 8423</strain>
    </source>
</reference>
<keyword evidence="2" id="KW-0808">Transferase</keyword>
<dbReference type="InterPro" id="IPR029063">
    <property type="entry name" value="SAM-dependent_MTases_sf"/>
</dbReference>
<accession>A0A1H8B4G2</accession>
<dbReference type="Gene3D" id="3.40.50.150">
    <property type="entry name" value="Vaccinia Virus protein VP39"/>
    <property type="match status" value="1"/>
</dbReference>
<sequence length="265" mass="30198">MKEDNWFELWRKLVERNSRPRRDGMVEKYKRHARKKTERPDPLLDFVLKEMNAEDTVLEIGPGTGRWTIPLARTCRSLTAVEPTSAMADMLRENLDNAGLHSVEILSQSWEDASPEMHDVVICAHGMYGSPDLAAFVRKMERCARKRCYLAVRLTPADGIMAELSLKISGCRHDSPDAVIVYNALYTLGIYANVLVEDDTAHWINASLEDAIRRAKKHLHLGSSQAYDELISSTLNRRLSFSDGVYTWPDGMRSALLWWSPVHKD</sequence>
<dbReference type="SUPFAM" id="SSF53335">
    <property type="entry name" value="S-adenosyl-L-methionine-dependent methyltransferases"/>
    <property type="match status" value="1"/>
</dbReference>